<gene>
    <name evidence="3" type="ORF">I3842_04G026400</name>
</gene>
<feature type="region of interest" description="Disordered" evidence="1">
    <location>
        <begin position="123"/>
        <end position="166"/>
    </location>
</feature>
<dbReference type="InterPro" id="IPR052657">
    <property type="entry name" value="PDP_family_Arabidopsis"/>
</dbReference>
<proteinExistence type="predicted"/>
<feature type="region of interest" description="Disordered" evidence="1">
    <location>
        <begin position="1"/>
        <end position="49"/>
    </location>
</feature>
<evidence type="ECO:0000256" key="1">
    <source>
        <dbReference type="SAM" id="MobiDB-lite"/>
    </source>
</evidence>
<dbReference type="PANTHER" id="PTHR10688:SF3">
    <property type="entry name" value="PWWP DOMAIN-CONTAINING PROTEIN 6"/>
    <property type="match status" value="1"/>
</dbReference>
<organism evidence="3 4">
    <name type="scientific">Carya illinoinensis</name>
    <name type="common">Pecan</name>
    <dbReference type="NCBI Taxonomy" id="32201"/>
    <lineage>
        <taxon>Eukaryota</taxon>
        <taxon>Viridiplantae</taxon>
        <taxon>Streptophyta</taxon>
        <taxon>Embryophyta</taxon>
        <taxon>Tracheophyta</taxon>
        <taxon>Spermatophyta</taxon>
        <taxon>Magnoliopsida</taxon>
        <taxon>eudicotyledons</taxon>
        <taxon>Gunneridae</taxon>
        <taxon>Pentapetalae</taxon>
        <taxon>rosids</taxon>
        <taxon>fabids</taxon>
        <taxon>Fagales</taxon>
        <taxon>Juglandaceae</taxon>
        <taxon>Carya</taxon>
    </lineage>
</organism>
<dbReference type="AlphaFoldDB" id="A0A922FA06"/>
<comment type="caution">
    <text evidence="3">The sequence shown here is derived from an EMBL/GenBank/DDBJ whole genome shotgun (WGS) entry which is preliminary data.</text>
</comment>
<dbReference type="Pfam" id="PF00855">
    <property type="entry name" value="PWWP"/>
    <property type="match status" value="1"/>
</dbReference>
<name>A0A922FA06_CARIL</name>
<dbReference type="InterPro" id="IPR000313">
    <property type="entry name" value="PWWP_dom"/>
</dbReference>
<feature type="compositionally biased region" description="Basic and acidic residues" evidence="1">
    <location>
        <begin position="754"/>
        <end position="777"/>
    </location>
</feature>
<feature type="region of interest" description="Disordered" evidence="1">
    <location>
        <begin position="644"/>
        <end position="664"/>
    </location>
</feature>
<feature type="domain" description="PWWP" evidence="2">
    <location>
        <begin position="175"/>
        <end position="236"/>
    </location>
</feature>
<sequence length="1059" mass="117465">MGTVETRSKTLAGGSRPAAEPAIPHLSPEKPLKESLGVSAGSGSVPERTLLNGDMVAGVVQVVKTRGVETEVSSKDEYGLEDSDMRGVSSLLKLKASVRKFEVEDGSENERESVEEKRDLVEKFGSEENDGSSSDNEEDSDGKIEAIEVPIEDTSENDDGKAEEDMVDDGYNFSVGDFVWGKIRSHPWWPGQVYDPSDASDYAVKFKVRDRLLVAYFGDGTFAWCQPSQLKPFEENFEEMSRQSNSKSFVYAVQRAVDAIGRLLGLELTCSCVTNQNGNGIDNRVLVANAGIKDGVLLPEGRIGKLSNIWSQPVDLLAEMKRIAQTLSIHGALGLGVLKSRLAAFYHAKGHYHLPMYHEPQPIPGLEDNLDYSIVGIRSTVEVPIHGPFTEDWISSPVSPKFGQTAQTTMQKCLGNSEDRLCQRRKQKSIAEIMEGSIDAQAKCKVWDVAKVGANSAKTVPLSRRKKRKNSDQTDGHGGNDVTSVTTSLKKAKMLGPLSDGKAPSVENDDSWNREETRKSPRRKKNYGVSVEIADDRGKELINNEPASTKRELKNVEVQISDGEAKGQIEIGFMSRERKKSKYLSPPFTSLIRVQQRKEKETGSLEVSDEARLGEQIIAGSPPIQKCNDKIFLKKLSEEIDLGCEPSDISSPRTPKQDRTSIMDPLKVKASANEVLSEVRRAALNPLNLMEKKSFEMVEGFLSVLRSLVYRDGSDSNAEKKHQSGRKRKNLDSVPGSLNNDRNDTNNKSTGHVSELRMRKKNQEAESDEAKPKRVAEKQWTGKRNKEAQPHENKPKSVTEETDARRNNKAELHEAKRVRASEKQRTEKKNKEAESYDKSEPKRTSEKQDAGRNDKAELCEAKPKRAAKKPDAKLDKSKQADGTPDNTDRKGSPAVPLLSLTFGPESSLPSKANLVRIYRKFGMLNEAETEVFSNNFCARVAFVRSSDAEEAYSHSLHSNPFKDATVTFDLQYPSTQLKTRELREIALPKASPPFYGKTPEKTSSSPQLQLDFVRQKLEIMNSMLENSDGEVSLELKYKLESEIKGLLESVSTMVGSSSS</sequence>
<feature type="compositionally biased region" description="Basic and acidic residues" evidence="1">
    <location>
        <begin position="713"/>
        <end position="722"/>
    </location>
</feature>
<dbReference type="CDD" id="cd05162">
    <property type="entry name" value="PWWP"/>
    <property type="match status" value="1"/>
</dbReference>
<feature type="compositionally biased region" description="Polar residues" evidence="1">
    <location>
        <begin position="736"/>
        <end position="752"/>
    </location>
</feature>
<protein>
    <recommendedName>
        <fullName evidence="2">PWWP domain-containing protein</fullName>
    </recommendedName>
</protein>
<dbReference type="Proteomes" id="UP000811246">
    <property type="component" value="Chromosome 4"/>
</dbReference>
<feature type="compositionally biased region" description="Basic and acidic residues" evidence="1">
    <location>
        <begin position="784"/>
        <end position="879"/>
    </location>
</feature>
<accession>A0A922FA06</accession>
<dbReference type="PROSITE" id="PS50812">
    <property type="entry name" value="PWWP"/>
    <property type="match status" value="1"/>
</dbReference>
<feature type="compositionally biased region" description="Acidic residues" evidence="1">
    <location>
        <begin position="127"/>
        <end position="140"/>
    </location>
</feature>
<dbReference type="PANTHER" id="PTHR10688">
    <property type="entry name" value="PWWP DOMAIN-CONTAINING PROTEIN"/>
    <property type="match status" value="1"/>
</dbReference>
<feature type="region of interest" description="Disordered" evidence="1">
    <location>
        <begin position="713"/>
        <end position="903"/>
    </location>
</feature>
<evidence type="ECO:0000313" key="3">
    <source>
        <dbReference type="EMBL" id="KAG6716025.1"/>
    </source>
</evidence>
<dbReference type="SMART" id="SM00293">
    <property type="entry name" value="PWWP"/>
    <property type="match status" value="1"/>
</dbReference>
<feature type="region of interest" description="Disordered" evidence="1">
    <location>
        <begin position="458"/>
        <end position="529"/>
    </location>
</feature>
<dbReference type="EMBL" id="CM031828">
    <property type="protein sequence ID" value="KAG6716025.1"/>
    <property type="molecule type" value="Genomic_DNA"/>
</dbReference>
<evidence type="ECO:0000313" key="4">
    <source>
        <dbReference type="Proteomes" id="UP000811246"/>
    </source>
</evidence>
<reference evidence="3" key="1">
    <citation type="submission" date="2021-01" db="EMBL/GenBank/DDBJ databases">
        <authorList>
            <person name="Lovell J.T."/>
            <person name="Bentley N."/>
            <person name="Bhattarai G."/>
            <person name="Jenkins J.W."/>
            <person name="Sreedasyam A."/>
            <person name="Alarcon Y."/>
            <person name="Bock C."/>
            <person name="Boston L."/>
            <person name="Carlson J."/>
            <person name="Cervantes K."/>
            <person name="Clermont K."/>
            <person name="Krom N."/>
            <person name="Kubenka K."/>
            <person name="Mamidi S."/>
            <person name="Mattison C."/>
            <person name="Monteros M."/>
            <person name="Pisani C."/>
            <person name="Plott C."/>
            <person name="Rajasekar S."/>
            <person name="Rhein H.S."/>
            <person name="Rohla C."/>
            <person name="Song M."/>
            <person name="Hilaire R.S."/>
            <person name="Shu S."/>
            <person name="Wells L."/>
            <person name="Wang X."/>
            <person name="Webber J."/>
            <person name="Heerema R.J."/>
            <person name="Klein P."/>
            <person name="Conner P."/>
            <person name="Grauke L."/>
            <person name="Grimwood J."/>
            <person name="Schmutz J."/>
            <person name="Randall J.J."/>
        </authorList>
    </citation>
    <scope>NUCLEOTIDE SEQUENCE</scope>
    <source>
        <tissue evidence="3">Leaf</tissue>
    </source>
</reference>
<evidence type="ECO:0000259" key="2">
    <source>
        <dbReference type="PROSITE" id="PS50812"/>
    </source>
</evidence>